<feature type="compositionally biased region" description="Basic and acidic residues" evidence="1">
    <location>
        <begin position="127"/>
        <end position="140"/>
    </location>
</feature>
<dbReference type="Proteomes" id="UP001652621">
    <property type="component" value="Unplaced"/>
</dbReference>
<keyword evidence="2" id="KW-0812">Transmembrane</keyword>
<evidence type="ECO:0000256" key="2">
    <source>
        <dbReference type="SAM" id="Phobius"/>
    </source>
</evidence>
<feature type="compositionally biased region" description="Polar residues" evidence="1">
    <location>
        <begin position="438"/>
        <end position="448"/>
    </location>
</feature>
<feature type="region of interest" description="Disordered" evidence="1">
    <location>
        <begin position="436"/>
        <end position="479"/>
    </location>
</feature>
<dbReference type="PROSITE" id="PS51257">
    <property type="entry name" value="PROKAR_LIPOPROTEIN"/>
    <property type="match status" value="1"/>
</dbReference>
<keyword evidence="2" id="KW-0472">Membrane</keyword>
<proteinExistence type="predicted"/>
<feature type="compositionally biased region" description="Basic and acidic residues" evidence="1">
    <location>
        <begin position="456"/>
        <end position="467"/>
    </location>
</feature>
<dbReference type="OrthoDB" id="7671074at2759"/>
<dbReference type="RefSeq" id="XP_005182008.2">
    <property type="nucleotide sequence ID" value="XM_005181951.4"/>
</dbReference>
<keyword evidence="2" id="KW-1133">Transmembrane helix</keyword>
<evidence type="ECO:0000313" key="4">
    <source>
        <dbReference type="RefSeq" id="XP_005182008.2"/>
    </source>
</evidence>
<dbReference type="VEuPathDB" id="VectorBase:MDOA005132"/>
<gene>
    <name evidence="4" type="primary">LOC101894650</name>
</gene>
<evidence type="ECO:0000256" key="1">
    <source>
        <dbReference type="SAM" id="MobiDB-lite"/>
    </source>
</evidence>
<feature type="transmembrane region" description="Helical" evidence="2">
    <location>
        <begin position="12"/>
        <end position="32"/>
    </location>
</feature>
<feature type="compositionally biased region" description="Polar residues" evidence="1">
    <location>
        <begin position="113"/>
        <end position="126"/>
    </location>
</feature>
<name>A0A9J7I1P8_MUSDO</name>
<evidence type="ECO:0000313" key="3">
    <source>
        <dbReference type="Proteomes" id="UP001652621"/>
    </source>
</evidence>
<dbReference type="VEuPathDB" id="VectorBase:MDOMA2_014035"/>
<keyword evidence="3" id="KW-1185">Reference proteome</keyword>
<protein>
    <submittedName>
        <fullName evidence="4">Uncharacterized protein LOC101894650</fullName>
    </submittedName>
</protein>
<sequence>MCCCRMASRPTAIVVVVVVLSCFLQAIVTLQIPEDVEILEGYEFDESPEYYGTDANYYEARSMLTGVNKAIRNKRSTLEYDQAKGLISKNDLNKKLQESLIHNVESDRIELHSPSQAGSLQNQKSHQQQDELKPEARMQQDEGQEPQPLPKAEKQIMDPDYDYYSQRHISPMWKDSVNLSPSTDDDDTMADATSGYAARSRQARVNFITQPRKDNDSPAKDLPEPVVTKIPPAIIKNTYDQKVSPLTPSYNYELYPSRSYDPYLRRYDRYDEQYSRYDPYNYEDHFLYRRHYDPYDSYSPRMPQYPEPYYNYPDRRYDIPEPRDYLPVYNNEVYEKSSYAPIPYSDRYPLPSKYPADYHAKYPMDYPNKYPNDYPPTKYPLDYTRPNKRIVYYAHLPEIVRTPYDYANSYNRDRYDGSTAPNKGLASAYKLDKAASGASPTLSNNANINGGGDPYDYMKRDKKDRVTPKPIKAVPNGRQ</sequence>
<organism evidence="3 4">
    <name type="scientific">Musca domestica</name>
    <name type="common">House fly</name>
    <dbReference type="NCBI Taxonomy" id="7370"/>
    <lineage>
        <taxon>Eukaryota</taxon>
        <taxon>Metazoa</taxon>
        <taxon>Ecdysozoa</taxon>
        <taxon>Arthropoda</taxon>
        <taxon>Hexapoda</taxon>
        <taxon>Insecta</taxon>
        <taxon>Pterygota</taxon>
        <taxon>Neoptera</taxon>
        <taxon>Endopterygota</taxon>
        <taxon>Diptera</taxon>
        <taxon>Brachycera</taxon>
        <taxon>Muscomorpha</taxon>
        <taxon>Muscoidea</taxon>
        <taxon>Muscidae</taxon>
        <taxon>Musca</taxon>
    </lineage>
</organism>
<accession>A0A9J7I1P8</accession>
<feature type="region of interest" description="Disordered" evidence="1">
    <location>
        <begin position="112"/>
        <end position="154"/>
    </location>
</feature>
<dbReference type="GeneID" id="101894650"/>
<reference evidence="4" key="1">
    <citation type="submission" date="2025-08" db="UniProtKB">
        <authorList>
            <consortium name="RefSeq"/>
        </authorList>
    </citation>
    <scope>IDENTIFICATION</scope>
    <source>
        <strain evidence="4">Aabys</strain>
        <tissue evidence="4">Whole body</tissue>
    </source>
</reference>